<keyword evidence="1 3" id="KW-0479">Metal-binding</keyword>
<dbReference type="NCBIfam" id="TIGR03806">
    <property type="entry name" value="chp_HNE_0200"/>
    <property type="match status" value="1"/>
</dbReference>
<dbReference type="GO" id="GO:0020037">
    <property type="term" value="F:heme binding"/>
    <property type="evidence" value="ECO:0007669"/>
    <property type="project" value="InterPro"/>
</dbReference>
<evidence type="ECO:0000256" key="3">
    <source>
        <dbReference type="PROSITE-ProRule" id="PRU00433"/>
    </source>
</evidence>
<evidence type="ECO:0000256" key="1">
    <source>
        <dbReference type="ARBA" id="ARBA00022723"/>
    </source>
</evidence>
<proteinExistence type="predicted"/>
<dbReference type="AlphaFoldDB" id="A0A7Y3RKW1"/>
<evidence type="ECO:0000256" key="4">
    <source>
        <dbReference type="SAM" id="SignalP"/>
    </source>
</evidence>
<organism evidence="6 7">
    <name type="scientific">Parvularcula mediterranea</name>
    <dbReference type="NCBI Taxonomy" id="2732508"/>
    <lineage>
        <taxon>Bacteria</taxon>
        <taxon>Pseudomonadati</taxon>
        <taxon>Pseudomonadota</taxon>
        <taxon>Alphaproteobacteria</taxon>
        <taxon>Parvularculales</taxon>
        <taxon>Parvularculaceae</taxon>
        <taxon>Parvularcula</taxon>
    </lineage>
</organism>
<keyword evidence="7" id="KW-1185">Reference proteome</keyword>
<dbReference type="InterPro" id="IPR022269">
    <property type="entry name" value="SO_2930-like_C"/>
</dbReference>
<dbReference type="InterPro" id="IPR009056">
    <property type="entry name" value="Cyt_c-like_dom"/>
</dbReference>
<dbReference type="EMBL" id="JABFCX010000002">
    <property type="protein sequence ID" value="NNU15958.1"/>
    <property type="molecule type" value="Genomic_DNA"/>
</dbReference>
<feature type="domain" description="Cytochrome c" evidence="5">
    <location>
        <begin position="169"/>
        <end position="263"/>
    </location>
</feature>
<dbReference type="GO" id="GO:0046872">
    <property type="term" value="F:metal ion binding"/>
    <property type="evidence" value="ECO:0007669"/>
    <property type="project" value="UniProtKB-KW"/>
</dbReference>
<dbReference type="PROSITE" id="PS51007">
    <property type="entry name" value="CYTC"/>
    <property type="match status" value="1"/>
</dbReference>
<sequence length="359" mass="38372">MKRALLAIAMLLSACGEKAVEPVFFPDENPQLLSDWGAVSVDRGELRLGEGVTPYALRTPLFTDYAHKLRTVWSVGEATPRGDWAPDFPVGTVLTKTFYYPESGSNVLKAEDMQPVNGTRGLDLAEHRLIETRLLVRRSDGWHALSYVWNEDETEARLKRTGAVVPLTLASSAGEEAFPYIVPNENQCASCHIRDATDGGLEPLGPTEAQLDHPYGYAGGEANQLAAWRERGLLVTTGYEPSSTDPLASLDGRARAYLAANCAHCHNPVGPADTSGMDLTLSADGPALGHCKPPIAAGSGTGGRRFGIVPGAPDQSVLTYRVASRDPGAMMPEVGRSLVDEEGLALLEEWIGAMDGACS</sequence>
<feature type="chain" id="PRO_5030733473" description="Cytochrome c domain-containing protein" evidence="4">
    <location>
        <begin position="20"/>
        <end position="359"/>
    </location>
</feature>
<dbReference type="Proteomes" id="UP000536835">
    <property type="component" value="Unassembled WGS sequence"/>
</dbReference>
<feature type="signal peptide" evidence="4">
    <location>
        <begin position="1"/>
        <end position="19"/>
    </location>
</feature>
<keyword evidence="4" id="KW-0732">Signal</keyword>
<dbReference type="InterPro" id="IPR036280">
    <property type="entry name" value="Multihaem_cyt_sf"/>
</dbReference>
<dbReference type="RefSeq" id="WP_173197812.1">
    <property type="nucleotide sequence ID" value="NZ_JABFCX010000002.1"/>
</dbReference>
<gene>
    <name evidence="6" type="ORF">HK107_06435</name>
</gene>
<evidence type="ECO:0000313" key="7">
    <source>
        <dbReference type="Proteomes" id="UP000536835"/>
    </source>
</evidence>
<reference evidence="6 7" key="1">
    <citation type="submission" date="2020-05" db="EMBL/GenBank/DDBJ databases">
        <title>Parvularcula mediterraneae sp. nov., isolated from polypropylene straw from shallow seawater of the seashore of Laganas in Zakynthos island, Greece.</title>
        <authorList>
            <person name="Szabo I."/>
            <person name="Al-Omari J."/>
            <person name="Rado J."/>
            <person name="Szerdahelyi G.S."/>
        </authorList>
    </citation>
    <scope>NUCLEOTIDE SEQUENCE [LARGE SCALE GENOMIC DNA]</scope>
    <source>
        <strain evidence="6 7">ZS-1/3</strain>
    </source>
</reference>
<evidence type="ECO:0000256" key="2">
    <source>
        <dbReference type="ARBA" id="ARBA00023004"/>
    </source>
</evidence>
<comment type="caution">
    <text evidence="6">The sequence shown here is derived from an EMBL/GenBank/DDBJ whole genome shotgun (WGS) entry which is preliminary data.</text>
</comment>
<accession>A0A7Y3RKW1</accession>
<dbReference type="SUPFAM" id="SSF48695">
    <property type="entry name" value="Multiheme cytochromes"/>
    <property type="match status" value="1"/>
</dbReference>
<evidence type="ECO:0000313" key="6">
    <source>
        <dbReference type="EMBL" id="NNU15958.1"/>
    </source>
</evidence>
<evidence type="ECO:0000259" key="5">
    <source>
        <dbReference type="PROSITE" id="PS51007"/>
    </source>
</evidence>
<protein>
    <recommendedName>
        <fullName evidence="5">Cytochrome c domain-containing protein</fullName>
    </recommendedName>
</protein>
<name>A0A7Y3RKW1_9PROT</name>
<dbReference type="GO" id="GO:0009055">
    <property type="term" value="F:electron transfer activity"/>
    <property type="evidence" value="ECO:0007669"/>
    <property type="project" value="InterPro"/>
</dbReference>
<keyword evidence="3" id="KW-0349">Heme</keyword>
<keyword evidence="2 3" id="KW-0408">Iron</keyword>
<dbReference type="PROSITE" id="PS51257">
    <property type="entry name" value="PROKAR_LIPOPROTEIN"/>
    <property type="match status" value="1"/>
</dbReference>